<dbReference type="AlphaFoldDB" id="A0A8H9GSU7"/>
<dbReference type="Proteomes" id="UP000600547">
    <property type="component" value="Unassembled WGS sequence"/>
</dbReference>
<feature type="chain" id="PRO_5034364584" evidence="1">
    <location>
        <begin position="25"/>
        <end position="43"/>
    </location>
</feature>
<evidence type="ECO:0000313" key="3">
    <source>
        <dbReference type="Proteomes" id="UP000600547"/>
    </source>
</evidence>
<evidence type="ECO:0000256" key="1">
    <source>
        <dbReference type="SAM" id="SignalP"/>
    </source>
</evidence>
<keyword evidence="3" id="KW-1185">Reference proteome</keyword>
<feature type="signal peptide" evidence="1">
    <location>
        <begin position="1"/>
        <end position="24"/>
    </location>
</feature>
<reference evidence="3" key="1">
    <citation type="journal article" date="2019" name="Int. J. Syst. Evol. Microbiol.">
        <title>The Global Catalogue of Microorganisms (GCM) 10K type strain sequencing project: providing services to taxonomists for standard genome sequencing and annotation.</title>
        <authorList>
            <consortium name="The Broad Institute Genomics Platform"/>
            <consortium name="The Broad Institute Genome Sequencing Center for Infectious Disease"/>
            <person name="Wu L."/>
            <person name="Ma J."/>
        </authorList>
    </citation>
    <scope>NUCLEOTIDE SEQUENCE [LARGE SCALE GENOMIC DNA]</scope>
    <source>
        <strain evidence="3">JCM 31047</strain>
    </source>
</reference>
<sequence>MFNSNKRFTAMLLLITLLGSTALADPIGGNPPKPEPDTVITPC</sequence>
<gene>
    <name evidence="2" type="ORF">GCM10008956_29680</name>
</gene>
<protein>
    <submittedName>
        <fullName evidence="2">Uncharacterized protein</fullName>
    </submittedName>
</protein>
<dbReference type="EMBL" id="BMQG01000011">
    <property type="protein sequence ID" value="GGM51683.1"/>
    <property type="molecule type" value="Genomic_DNA"/>
</dbReference>
<name>A0A8H9GSU7_9DEIO</name>
<accession>A0A8H9GSU7</accession>
<dbReference type="RefSeq" id="WP_256444764.1">
    <property type="nucleotide sequence ID" value="NZ_BMQG01000011.1"/>
</dbReference>
<proteinExistence type="predicted"/>
<comment type="caution">
    <text evidence="2">The sequence shown here is derived from an EMBL/GenBank/DDBJ whole genome shotgun (WGS) entry which is preliminary data.</text>
</comment>
<keyword evidence="1" id="KW-0732">Signal</keyword>
<organism evidence="2 3">
    <name type="scientific">Deinococcus arenae</name>
    <dbReference type="NCBI Taxonomy" id="1452751"/>
    <lineage>
        <taxon>Bacteria</taxon>
        <taxon>Thermotogati</taxon>
        <taxon>Deinococcota</taxon>
        <taxon>Deinococci</taxon>
        <taxon>Deinococcales</taxon>
        <taxon>Deinococcaceae</taxon>
        <taxon>Deinococcus</taxon>
    </lineage>
</organism>
<evidence type="ECO:0000313" key="2">
    <source>
        <dbReference type="EMBL" id="GGM51683.1"/>
    </source>
</evidence>